<dbReference type="PROSITE" id="PS00018">
    <property type="entry name" value="EF_HAND_1"/>
    <property type="match status" value="1"/>
</dbReference>
<evidence type="ECO:0000256" key="9">
    <source>
        <dbReference type="SAM" id="MobiDB-lite"/>
    </source>
</evidence>
<feature type="region of interest" description="Disordered" evidence="9">
    <location>
        <begin position="1"/>
        <end position="24"/>
    </location>
</feature>
<evidence type="ECO:0000256" key="2">
    <source>
        <dbReference type="ARBA" id="ARBA00007330"/>
    </source>
</evidence>
<proteinExistence type="inferred from homology"/>
<feature type="domain" description="FAD dependent oxidoreductase" evidence="10">
    <location>
        <begin position="27"/>
        <end position="356"/>
    </location>
</feature>
<accession>D0LHD2</accession>
<dbReference type="InterPro" id="IPR006076">
    <property type="entry name" value="FAD-dep_OxRdtase"/>
</dbReference>
<dbReference type="PROSITE" id="PS00978">
    <property type="entry name" value="FAD_G3PDH_2"/>
    <property type="match status" value="1"/>
</dbReference>
<evidence type="ECO:0000256" key="8">
    <source>
        <dbReference type="RuleBase" id="RU361217"/>
    </source>
</evidence>
<evidence type="ECO:0000256" key="1">
    <source>
        <dbReference type="ARBA" id="ARBA00001974"/>
    </source>
</evidence>
<comment type="catalytic activity">
    <reaction evidence="8">
        <text>a quinone + sn-glycerol 3-phosphate = dihydroxyacetone phosphate + a quinol</text>
        <dbReference type="Rhea" id="RHEA:18977"/>
        <dbReference type="ChEBI" id="CHEBI:24646"/>
        <dbReference type="ChEBI" id="CHEBI:57597"/>
        <dbReference type="ChEBI" id="CHEBI:57642"/>
        <dbReference type="ChEBI" id="CHEBI:132124"/>
        <dbReference type="EC" id="1.1.5.3"/>
    </reaction>
</comment>
<dbReference type="Pfam" id="PF16901">
    <property type="entry name" value="DAO_C"/>
    <property type="match status" value="1"/>
</dbReference>
<dbReference type="Gene3D" id="1.10.8.870">
    <property type="entry name" value="Alpha-glycerophosphate oxidase, cap domain"/>
    <property type="match status" value="1"/>
</dbReference>
<keyword evidence="5" id="KW-0274">FAD</keyword>
<dbReference type="GO" id="GO:0006071">
    <property type="term" value="P:glycerol metabolic process"/>
    <property type="evidence" value="ECO:0007669"/>
    <property type="project" value="UniProtKB-KW"/>
</dbReference>
<reference evidence="12 13" key="1">
    <citation type="journal article" date="2010" name="Stand. Genomic Sci.">
        <title>Complete genome sequence of Haliangium ochraceum type strain (SMP-2).</title>
        <authorList>
            <consortium name="US DOE Joint Genome Institute (JGI-PGF)"/>
            <person name="Ivanova N."/>
            <person name="Daum C."/>
            <person name="Lang E."/>
            <person name="Abt B."/>
            <person name="Kopitz M."/>
            <person name="Saunders E."/>
            <person name="Lapidus A."/>
            <person name="Lucas S."/>
            <person name="Glavina Del Rio T."/>
            <person name="Nolan M."/>
            <person name="Tice H."/>
            <person name="Copeland A."/>
            <person name="Cheng J.F."/>
            <person name="Chen F."/>
            <person name="Bruce D."/>
            <person name="Goodwin L."/>
            <person name="Pitluck S."/>
            <person name="Mavromatis K."/>
            <person name="Pati A."/>
            <person name="Mikhailova N."/>
            <person name="Chen A."/>
            <person name="Palaniappan K."/>
            <person name="Land M."/>
            <person name="Hauser L."/>
            <person name="Chang Y.J."/>
            <person name="Jeffries C.D."/>
            <person name="Detter J.C."/>
            <person name="Brettin T."/>
            <person name="Rohde M."/>
            <person name="Goker M."/>
            <person name="Bristow J."/>
            <person name="Markowitz V."/>
            <person name="Eisen J.A."/>
            <person name="Hugenholtz P."/>
            <person name="Kyrpides N.C."/>
            <person name="Klenk H.P."/>
        </authorList>
    </citation>
    <scope>NUCLEOTIDE SEQUENCE [LARGE SCALE GENOMIC DNA]</scope>
    <source>
        <strain evidence="13">DSM 14365 / CIP 107738 / JCM 11303 / AJ 13395 / SMP-2</strain>
    </source>
</reference>
<dbReference type="HOGENOM" id="CLU_015740_5_1_7"/>
<dbReference type="InterPro" id="IPR031656">
    <property type="entry name" value="DAO_C"/>
</dbReference>
<comment type="similarity">
    <text evidence="2 8">Belongs to the FAD-dependent glycerol-3-phosphate dehydrogenase family.</text>
</comment>
<keyword evidence="6" id="KW-0809">Transit peptide</keyword>
<evidence type="ECO:0000256" key="4">
    <source>
        <dbReference type="ARBA" id="ARBA00022798"/>
    </source>
</evidence>
<dbReference type="InterPro" id="IPR038299">
    <property type="entry name" value="DAO_C_sf"/>
</dbReference>
<dbReference type="OrthoDB" id="9766796at2"/>
<evidence type="ECO:0000313" key="12">
    <source>
        <dbReference type="EMBL" id="ACY18277.1"/>
    </source>
</evidence>
<evidence type="ECO:0000259" key="11">
    <source>
        <dbReference type="Pfam" id="PF16901"/>
    </source>
</evidence>
<dbReference type="InterPro" id="IPR018247">
    <property type="entry name" value="EF_Hand_1_Ca_BS"/>
</dbReference>
<dbReference type="AlphaFoldDB" id="D0LHD2"/>
<evidence type="ECO:0000256" key="7">
    <source>
        <dbReference type="ARBA" id="ARBA00023002"/>
    </source>
</evidence>
<dbReference type="SUPFAM" id="SSF51905">
    <property type="entry name" value="FAD/NAD(P)-binding domain"/>
    <property type="match status" value="1"/>
</dbReference>
<dbReference type="Gene3D" id="3.50.50.60">
    <property type="entry name" value="FAD/NAD(P)-binding domain"/>
    <property type="match status" value="1"/>
</dbReference>
<dbReference type="PANTHER" id="PTHR11985:SF35">
    <property type="entry name" value="ANAEROBIC GLYCEROL-3-PHOSPHATE DEHYDROGENASE SUBUNIT A"/>
    <property type="match status" value="1"/>
</dbReference>
<feature type="compositionally biased region" description="Polar residues" evidence="9">
    <location>
        <begin position="1"/>
        <end position="15"/>
    </location>
</feature>
<dbReference type="PROSITE" id="PS00977">
    <property type="entry name" value="FAD_G3PDH_1"/>
    <property type="match status" value="1"/>
</dbReference>
<gene>
    <name evidence="12" type="ordered locus">Hoch_5801</name>
</gene>
<name>D0LHD2_HALO1</name>
<dbReference type="KEGG" id="hoh:Hoch_5801"/>
<dbReference type="InterPro" id="IPR036188">
    <property type="entry name" value="FAD/NAD-bd_sf"/>
</dbReference>
<evidence type="ECO:0000259" key="10">
    <source>
        <dbReference type="Pfam" id="PF01266"/>
    </source>
</evidence>
<dbReference type="InterPro" id="IPR000447">
    <property type="entry name" value="G3P_DH_FAD-dep"/>
</dbReference>
<dbReference type="EMBL" id="CP001804">
    <property type="protein sequence ID" value="ACY18277.1"/>
    <property type="molecule type" value="Genomic_DNA"/>
</dbReference>
<keyword evidence="7 8" id="KW-0560">Oxidoreductase</keyword>
<dbReference type="GO" id="GO:0004368">
    <property type="term" value="F:glycerol-3-phosphate dehydrogenase (quinone) activity"/>
    <property type="evidence" value="ECO:0007669"/>
    <property type="project" value="UniProtKB-EC"/>
</dbReference>
<keyword evidence="3 8" id="KW-0285">Flavoprotein</keyword>
<sequence>MPDSAPTLSDSQDPSSRPEASPQEPYDLVIVGGGITGAGVARDAALRGLRVALFEKSDYGSGTSSKSSKLIHGGLRYLEHGEIGLVFESVSERAVQGRVAPHLVKPLPFLVPVYEGARWGVELMNIGLWIYDTLSLFRAPKLHKTFRGTKALDVEPALRREGLRGAIEYYDCFTDDARLVLENIVDARAAGALCRSYTEVVELLRDEGGRVSRVRVRDRFTGEDSELRTRAVIMAAGAWTDEAADKLSVDTAKPILRRTKGVHAVFPAEGVKFDHAITMASPVDGRVMFAVPWRSRIYVGTTDTDFEGTADEVYASAEDIAYLCDSAKYYFPEVEFTPERVIATWAGLRPLVQDADAEDEGSVSREHEIFVRDDGILIVAGGKLTTYRRMALEVLKHALRWLDKNHSGALDGRDISSSATKQRPLPGAEGLAEASWDGIEALGASLAEQCGLEPEVGLHLAATYGVRAEVLANRIAEAPGEGERMQPDLPYVWAEVAFAVEHDLACTLDDVLARRIPLLLVGRDQGLDVAERVAEQMAALLAWSDERHQRELAEYRDTVATTRRFRD</sequence>
<evidence type="ECO:0000256" key="5">
    <source>
        <dbReference type="ARBA" id="ARBA00022827"/>
    </source>
</evidence>
<keyword evidence="13" id="KW-1185">Reference proteome</keyword>
<dbReference type="GO" id="GO:0009331">
    <property type="term" value="C:glycerol-3-phosphate dehydrogenase (FAD) complex"/>
    <property type="evidence" value="ECO:0007669"/>
    <property type="project" value="UniProtKB-UniRule"/>
</dbReference>
<protein>
    <recommendedName>
        <fullName evidence="8">Glycerol-3-phosphate dehydrogenase</fullName>
        <ecNumber evidence="8">1.1.5.3</ecNumber>
    </recommendedName>
</protein>
<organism evidence="12 13">
    <name type="scientific">Haliangium ochraceum (strain DSM 14365 / JCM 11303 / SMP-2)</name>
    <dbReference type="NCBI Taxonomy" id="502025"/>
    <lineage>
        <taxon>Bacteria</taxon>
        <taxon>Pseudomonadati</taxon>
        <taxon>Myxococcota</taxon>
        <taxon>Polyangia</taxon>
        <taxon>Haliangiales</taxon>
        <taxon>Kofleriaceae</taxon>
        <taxon>Haliangium</taxon>
    </lineage>
</organism>
<dbReference type="STRING" id="502025.Hoch_5801"/>
<comment type="cofactor">
    <cofactor evidence="1 8">
        <name>FAD</name>
        <dbReference type="ChEBI" id="CHEBI:57692"/>
    </cofactor>
</comment>
<dbReference type="eggNOG" id="COG0578">
    <property type="taxonomic scope" value="Bacteria"/>
</dbReference>
<evidence type="ECO:0000256" key="3">
    <source>
        <dbReference type="ARBA" id="ARBA00022630"/>
    </source>
</evidence>
<dbReference type="GO" id="GO:0046168">
    <property type="term" value="P:glycerol-3-phosphate catabolic process"/>
    <property type="evidence" value="ECO:0007669"/>
    <property type="project" value="TreeGrafter"/>
</dbReference>
<evidence type="ECO:0000313" key="13">
    <source>
        <dbReference type="Proteomes" id="UP000001880"/>
    </source>
</evidence>
<feature type="domain" description="Alpha-glycerophosphate oxidase C-terminal" evidence="11">
    <location>
        <begin position="418"/>
        <end position="547"/>
    </location>
</feature>
<dbReference type="PANTHER" id="PTHR11985">
    <property type="entry name" value="GLYCEROL-3-PHOSPHATE DEHYDROGENASE"/>
    <property type="match status" value="1"/>
</dbReference>
<dbReference type="SUPFAM" id="SSF54373">
    <property type="entry name" value="FAD-linked reductases, C-terminal domain"/>
    <property type="match status" value="1"/>
</dbReference>
<dbReference type="Gene3D" id="3.30.9.10">
    <property type="entry name" value="D-Amino Acid Oxidase, subunit A, domain 2"/>
    <property type="match status" value="1"/>
</dbReference>
<dbReference type="Pfam" id="PF01266">
    <property type="entry name" value="DAO"/>
    <property type="match status" value="1"/>
</dbReference>
<keyword evidence="4" id="KW-0319">Glycerol metabolism</keyword>
<dbReference type="Proteomes" id="UP000001880">
    <property type="component" value="Chromosome"/>
</dbReference>
<evidence type="ECO:0000256" key="6">
    <source>
        <dbReference type="ARBA" id="ARBA00022946"/>
    </source>
</evidence>
<dbReference type="PRINTS" id="PR01001">
    <property type="entry name" value="FADG3PDH"/>
</dbReference>
<dbReference type="EC" id="1.1.5.3" evidence="8"/>